<dbReference type="EMBL" id="FOFX01000016">
    <property type="protein sequence ID" value="SEQ02849.1"/>
    <property type="molecule type" value="Genomic_DNA"/>
</dbReference>
<dbReference type="AlphaFoldDB" id="A0A1H9CNV6"/>
<organism evidence="1 2">
    <name type="scientific">Nitrosomonas ureae</name>
    <dbReference type="NCBI Taxonomy" id="44577"/>
    <lineage>
        <taxon>Bacteria</taxon>
        <taxon>Pseudomonadati</taxon>
        <taxon>Pseudomonadota</taxon>
        <taxon>Betaproteobacteria</taxon>
        <taxon>Nitrosomonadales</taxon>
        <taxon>Nitrosomonadaceae</taxon>
        <taxon>Nitrosomonas</taxon>
    </lineage>
</organism>
<gene>
    <name evidence="1" type="ORF">SAMN05421510_10161</name>
</gene>
<protein>
    <submittedName>
        <fullName evidence="1">Uncharacterized protein</fullName>
    </submittedName>
</protein>
<dbReference type="RefSeq" id="WP_074720514.1">
    <property type="nucleotide sequence ID" value="NZ_FOFX01000016.1"/>
</dbReference>
<proteinExistence type="predicted"/>
<dbReference type="Proteomes" id="UP000181998">
    <property type="component" value="Unassembled WGS sequence"/>
</dbReference>
<reference evidence="1 2" key="1">
    <citation type="submission" date="2016-10" db="EMBL/GenBank/DDBJ databases">
        <authorList>
            <person name="de Groot N.N."/>
        </authorList>
    </citation>
    <scope>NUCLEOTIDE SEQUENCE [LARGE SCALE GENOMIC DNA]</scope>
    <source>
        <strain evidence="1 2">Nm9</strain>
    </source>
</reference>
<evidence type="ECO:0000313" key="2">
    <source>
        <dbReference type="Proteomes" id="UP000181998"/>
    </source>
</evidence>
<sequence>MSKAVTALNSSSLFKARESLIKNFVVVLLKKLLKEASDYKEGMRISSALNAVEQIHKDIYTDTLKSKLTNLIKTLSDENLDRTFLVLQRLTDSWEYLELDVKQKLEAYVENLPKEKLDELNFLLSHTGLSPSANKRLQKTTRVEIDEPLFFDLPIPVGDRIVELFVDSESFYQANSFSSTVTRYASDFTKEQVEKVIRACGDNYEIRNSFEVGKVINAMRKNKQVTDADVDAWLIDVDLKQYTKPDMVEEDG</sequence>
<name>A0A1H9CNV6_9PROT</name>
<evidence type="ECO:0000313" key="1">
    <source>
        <dbReference type="EMBL" id="SEQ02849.1"/>
    </source>
</evidence>
<accession>A0A1H9CNV6</accession>